<evidence type="ECO:0000259" key="3">
    <source>
        <dbReference type="Pfam" id="PF02230"/>
    </source>
</evidence>
<comment type="similarity">
    <text evidence="1">Belongs to the AB hydrolase superfamily. AB hydrolase 2 family.</text>
</comment>
<dbReference type="GO" id="GO:0016787">
    <property type="term" value="F:hydrolase activity"/>
    <property type="evidence" value="ECO:0007669"/>
    <property type="project" value="UniProtKB-KW"/>
</dbReference>
<evidence type="ECO:0000313" key="4">
    <source>
        <dbReference type="EMBL" id="MDL5031474.1"/>
    </source>
</evidence>
<keyword evidence="5" id="KW-1185">Reference proteome</keyword>
<reference evidence="4 5" key="1">
    <citation type="submission" date="2023-06" db="EMBL/GenBank/DDBJ databases">
        <title>Pelomonas sp. APW6 16S ribosomal RNA gene genome sequencing and assembly.</title>
        <authorList>
            <person name="Woo H."/>
        </authorList>
    </citation>
    <scope>NUCLEOTIDE SEQUENCE [LARGE SCALE GENOMIC DNA]</scope>
    <source>
        <strain evidence="4 5">APW6</strain>
    </source>
</reference>
<dbReference type="PANTHER" id="PTHR10655:SF17">
    <property type="entry name" value="LYSOPHOSPHOLIPASE-LIKE PROTEIN 1"/>
    <property type="match status" value="1"/>
</dbReference>
<dbReference type="PANTHER" id="PTHR10655">
    <property type="entry name" value="LYSOPHOSPHOLIPASE-RELATED"/>
    <property type="match status" value="1"/>
</dbReference>
<name>A0ABT7LF42_9BURK</name>
<protein>
    <submittedName>
        <fullName evidence="4">Alpha/beta fold hydrolase</fullName>
    </submittedName>
</protein>
<organism evidence="4 5">
    <name type="scientific">Roseateles subflavus</name>
    <dbReference type="NCBI Taxonomy" id="3053353"/>
    <lineage>
        <taxon>Bacteria</taxon>
        <taxon>Pseudomonadati</taxon>
        <taxon>Pseudomonadota</taxon>
        <taxon>Betaproteobacteria</taxon>
        <taxon>Burkholderiales</taxon>
        <taxon>Sphaerotilaceae</taxon>
        <taxon>Roseateles</taxon>
    </lineage>
</organism>
<dbReference type="EMBL" id="JASVDS010000002">
    <property type="protein sequence ID" value="MDL5031474.1"/>
    <property type="molecule type" value="Genomic_DNA"/>
</dbReference>
<accession>A0ABT7LF42</accession>
<dbReference type="RefSeq" id="WP_285981605.1">
    <property type="nucleotide sequence ID" value="NZ_JASVDS010000002.1"/>
</dbReference>
<dbReference type="InterPro" id="IPR003140">
    <property type="entry name" value="PLipase/COase/thioEstase"/>
</dbReference>
<dbReference type="Pfam" id="PF02230">
    <property type="entry name" value="Abhydrolase_2"/>
    <property type="match status" value="1"/>
</dbReference>
<dbReference type="InterPro" id="IPR050565">
    <property type="entry name" value="LYPA1-2/EST-like"/>
</dbReference>
<dbReference type="Proteomes" id="UP001238603">
    <property type="component" value="Unassembled WGS sequence"/>
</dbReference>
<dbReference type="Gene3D" id="3.40.50.1820">
    <property type="entry name" value="alpha/beta hydrolase"/>
    <property type="match status" value="1"/>
</dbReference>
<evidence type="ECO:0000256" key="2">
    <source>
        <dbReference type="ARBA" id="ARBA00022801"/>
    </source>
</evidence>
<evidence type="ECO:0000313" key="5">
    <source>
        <dbReference type="Proteomes" id="UP001238603"/>
    </source>
</evidence>
<comment type="caution">
    <text evidence="4">The sequence shown here is derived from an EMBL/GenBank/DDBJ whole genome shotgun (WGS) entry which is preliminary data.</text>
</comment>
<sequence>MLDAIELQTPAAPAASLIVLHGLGASGDDFVPVCQAMDLRGVGGLRVILPQAPDRPVSINGGYRMPAWYDIGLDATGQRVEDERGLRESQRSIEALIAREIERGIPASRIVLMGFSQGAAMTLMTGLRHPQRLAGLVALSGYLPLASTTEAERQAANVDVPLFLAHGDADEVVLPARGMAAKVALERLGYRPQWHGYAMGHEVCMDEIHDIAGFISRCLAPDAAASAGER</sequence>
<dbReference type="SUPFAM" id="SSF53474">
    <property type="entry name" value="alpha/beta-Hydrolases"/>
    <property type="match status" value="1"/>
</dbReference>
<feature type="domain" description="Phospholipase/carboxylesterase/thioesterase" evidence="3">
    <location>
        <begin position="12"/>
        <end position="218"/>
    </location>
</feature>
<gene>
    <name evidence="4" type="ORF">QRD43_06095</name>
</gene>
<proteinExistence type="inferred from homology"/>
<evidence type="ECO:0000256" key="1">
    <source>
        <dbReference type="ARBA" id="ARBA00006499"/>
    </source>
</evidence>
<keyword evidence="2 4" id="KW-0378">Hydrolase</keyword>
<dbReference type="InterPro" id="IPR029058">
    <property type="entry name" value="AB_hydrolase_fold"/>
</dbReference>